<dbReference type="InterPro" id="IPR036259">
    <property type="entry name" value="MFS_trans_sf"/>
</dbReference>
<feature type="transmembrane region" description="Helical" evidence="6">
    <location>
        <begin position="130"/>
        <end position="149"/>
    </location>
</feature>
<evidence type="ECO:0000256" key="3">
    <source>
        <dbReference type="ARBA" id="ARBA00022692"/>
    </source>
</evidence>
<evidence type="ECO:0000259" key="7">
    <source>
        <dbReference type="Pfam" id="PF04138"/>
    </source>
</evidence>
<keyword evidence="4 6" id="KW-1133">Transmembrane helix</keyword>
<keyword evidence="3 6" id="KW-0812">Transmembrane</keyword>
<reference evidence="8" key="1">
    <citation type="submission" date="2022-05" db="EMBL/GenBank/DDBJ databases">
        <title>Complete genome sequence of toluene-degrading Gulosibacter sediminis strain ACHW.36C.</title>
        <authorList>
            <person name="Wai A.C."/>
            <person name="Lai G.K."/>
            <person name="Griffin S.D."/>
            <person name="Leung F.C."/>
        </authorList>
    </citation>
    <scope>NUCLEOTIDE SEQUENCE [LARGE SCALE GENOMIC DNA]</scope>
    <source>
        <strain evidence="8">ACHW.36C</strain>
    </source>
</reference>
<dbReference type="InterPro" id="IPR007267">
    <property type="entry name" value="GtrA_DPMS_TM"/>
</dbReference>
<comment type="similarity">
    <text evidence="2">Belongs to the GtrA family.</text>
</comment>
<evidence type="ECO:0000313" key="8">
    <source>
        <dbReference type="EMBL" id="UQN14427.1"/>
    </source>
</evidence>
<dbReference type="EMBL" id="CP097160">
    <property type="protein sequence ID" value="UQN14427.1"/>
    <property type="molecule type" value="Genomic_DNA"/>
</dbReference>
<dbReference type="SUPFAM" id="SSF103473">
    <property type="entry name" value="MFS general substrate transporter"/>
    <property type="match status" value="1"/>
</dbReference>
<dbReference type="InterPro" id="IPR051401">
    <property type="entry name" value="GtrA_CellWall_Glycosyl"/>
</dbReference>
<evidence type="ECO:0000256" key="5">
    <source>
        <dbReference type="ARBA" id="ARBA00023136"/>
    </source>
</evidence>
<evidence type="ECO:0000256" key="2">
    <source>
        <dbReference type="ARBA" id="ARBA00009399"/>
    </source>
</evidence>
<dbReference type="PANTHER" id="PTHR38459">
    <property type="entry name" value="PROPHAGE BACTOPRENOL-LINKED GLUCOSE TRANSLOCASE HOMOLOG"/>
    <property type="match status" value="1"/>
</dbReference>
<name>A0ABY4MWC7_9MICO</name>
<sequence length="193" mass="21749">MTEQQHPHHDPSWRDTRHPQSGAIAIIAAEEADARTHPEDHPRRGTAAWWGHLFKQLMKFGLIGGLGVVVDMGVFNWLRATVLSPSEVTWGPMAANIIATLVAIVFNWAGNRFWTFRKERHHTSTSREAIEFFAVSLAGMLIGLLPLWFTHYGMGWTSPIADNISKLVGIGLGSVFRFVLYRWWVYSPSRATA</sequence>
<feature type="transmembrane region" description="Helical" evidence="6">
    <location>
        <begin position="90"/>
        <end position="109"/>
    </location>
</feature>
<keyword evidence="5 6" id="KW-0472">Membrane</keyword>
<comment type="subcellular location">
    <subcellularLocation>
        <location evidence="1">Membrane</location>
        <topology evidence="1">Multi-pass membrane protein</topology>
    </subcellularLocation>
</comment>
<proteinExistence type="inferred from homology"/>
<dbReference type="PANTHER" id="PTHR38459:SF1">
    <property type="entry name" value="PROPHAGE BACTOPRENOL-LINKED GLUCOSE TRANSLOCASE HOMOLOG"/>
    <property type="match status" value="1"/>
</dbReference>
<accession>A0ABY4MWC7</accession>
<evidence type="ECO:0000256" key="4">
    <source>
        <dbReference type="ARBA" id="ARBA00022989"/>
    </source>
</evidence>
<feature type="transmembrane region" description="Helical" evidence="6">
    <location>
        <begin position="164"/>
        <end position="184"/>
    </location>
</feature>
<evidence type="ECO:0000256" key="6">
    <source>
        <dbReference type="SAM" id="Phobius"/>
    </source>
</evidence>
<feature type="domain" description="GtrA/DPMS transmembrane" evidence="7">
    <location>
        <begin position="59"/>
        <end position="185"/>
    </location>
</feature>
<dbReference type="Pfam" id="PF04138">
    <property type="entry name" value="GtrA_DPMS_TM"/>
    <property type="match status" value="1"/>
</dbReference>
<organism evidence="8">
    <name type="scientific">Gulosibacter sediminis</name>
    <dbReference type="NCBI Taxonomy" id="1729695"/>
    <lineage>
        <taxon>Bacteria</taxon>
        <taxon>Bacillati</taxon>
        <taxon>Actinomycetota</taxon>
        <taxon>Actinomycetes</taxon>
        <taxon>Micrococcales</taxon>
        <taxon>Microbacteriaceae</taxon>
        <taxon>Gulosibacter</taxon>
    </lineage>
</organism>
<evidence type="ECO:0000256" key="1">
    <source>
        <dbReference type="ARBA" id="ARBA00004141"/>
    </source>
</evidence>
<protein>
    <submittedName>
        <fullName evidence="8">GtrA family protein</fullName>
    </submittedName>
</protein>
<gene>
    <name evidence="8" type="ORF">M3M28_10250</name>
</gene>
<feature type="transmembrane region" description="Helical" evidence="6">
    <location>
        <begin position="60"/>
        <end position="78"/>
    </location>
</feature>